<accession>A0A9D4UVU2</accession>
<comment type="caution">
    <text evidence="2">The sequence shown here is derived from an EMBL/GenBank/DDBJ whole genome shotgun (WGS) entry which is preliminary data.</text>
</comment>
<evidence type="ECO:0000256" key="1">
    <source>
        <dbReference type="SAM" id="MobiDB-lite"/>
    </source>
</evidence>
<reference evidence="2" key="1">
    <citation type="submission" date="2021-01" db="EMBL/GenBank/DDBJ databases">
        <title>Adiantum capillus-veneris genome.</title>
        <authorList>
            <person name="Fang Y."/>
            <person name="Liao Q."/>
        </authorList>
    </citation>
    <scope>NUCLEOTIDE SEQUENCE</scope>
    <source>
        <strain evidence="2">H3</strain>
        <tissue evidence="2">Leaf</tissue>
    </source>
</reference>
<feature type="region of interest" description="Disordered" evidence="1">
    <location>
        <begin position="88"/>
        <end position="107"/>
    </location>
</feature>
<dbReference type="AlphaFoldDB" id="A0A9D4UVU2"/>
<sequence>MKPGLRGGPVVNKGETICRKKRDRSRGAGDGRSWGRLRQMEVCMGRRATGWHAKQEGQLKGTTGARVGHEKRKVISCMRGGQLAVRVPSSGKEGLKESEGELIIQSS</sequence>
<organism evidence="2 3">
    <name type="scientific">Adiantum capillus-veneris</name>
    <name type="common">Maidenhair fern</name>
    <dbReference type="NCBI Taxonomy" id="13818"/>
    <lineage>
        <taxon>Eukaryota</taxon>
        <taxon>Viridiplantae</taxon>
        <taxon>Streptophyta</taxon>
        <taxon>Embryophyta</taxon>
        <taxon>Tracheophyta</taxon>
        <taxon>Polypodiopsida</taxon>
        <taxon>Polypodiidae</taxon>
        <taxon>Polypodiales</taxon>
        <taxon>Pteridineae</taxon>
        <taxon>Pteridaceae</taxon>
        <taxon>Vittarioideae</taxon>
        <taxon>Adiantum</taxon>
    </lineage>
</organism>
<name>A0A9D4UVU2_ADICA</name>
<gene>
    <name evidence="2" type="ORF">GOP47_0010899</name>
</gene>
<proteinExistence type="predicted"/>
<evidence type="ECO:0000313" key="3">
    <source>
        <dbReference type="Proteomes" id="UP000886520"/>
    </source>
</evidence>
<evidence type="ECO:0000313" key="2">
    <source>
        <dbReference type="EMBL" id="KAI5074938.1"/>
    </source>
</evidence>
<keyword evidence="3" id="KW-1185">Reference proteome</keyword>
<dbReference type="EMBL" id="JABFUD020000010">
    <property type="protein sequence ID" value="KAI5074938.1"/>
    <property type="molecule type" value="Genomic_DNA"/>
</dbReference>
<dbReference type="Proteomes" id="UP000886520">
    <property type="component" value="Chromosome 10"/>
</dbReference>
<feature type="region of interest" description="Disordered" evidence="1">
    <location>
        <begin position="1"/>
        <end position="34"/>
    </location>
</feature>
<protein>
    <submittedName>
        <fullName evidence="2">Uncharacterized protein</fullName>
    </submittedName>
</protein>